<evidence type="ECO:0008006" key="5">
    <source>
        <dbReference type="Google" id="ProtNLM"/>
    </source>
</evidence>
<accession>A0A9P3LAY0</accession>
<evidence type="ECO:0000313" key="3">
    <source>
        <dbReference type="EMBL" id="GJE87433.1"/>
    </source>
</evidence>
<dbReference type="Gene3D" id="2.60.120.260">
    <property type="entry name" value="Galactose-binding domain-like"/>
    <property type="match status" value="2"/>
</dbReference>
<dbReference type="EMBL" id="BPQB01000006">
    <property type="protein sequence ID" value="GJE87433.1"/>
    <property type="molecule type" value="Genomic_DNA"/>
</dbReference>
<feature type="transmembrane region" description="Helical" evidence="2">
    <location>
        <begin position="313"/>
        <end position="336"/>
    </location>
</feature>
<proteinExistence type="predicted"/>
<dbReference type="OrthoDB" id="2576082at2759"/>
<keyword evidence="2" id="KW-1133">Transmembrane helix</keyword>
<keyword evidence="4" id="KW-1185">Reference proteome</keyword>
<protein>
    <recommendedName>
        <fullName evidence="5">Transmembrane protein</fullName>
    </recommendedName>
</protein>
<name>A0A9P3LAY0_9APHY</name>
<comment type="caution">
    <text evidence="3">The sequence shown here is derived from an EMBL/GenBank/DDBJ whole genome shotgun (WGS) entry which is preliminary data.</text>
</comment>
<organism evidence="3 4">
    <name type="scientific">Phanerochaete sordida</name>
    <dbReference type="NCBI Taxonomy" id="48140"/>
    <lineage>
        <taxon>Eukaryota</taxon>
        <taxon>Fungi</taxon>
        <taxon>Dikarya</taxon>
        <taxon>Basidiomycota</taxon>
        <taxon>Agaricomycotina</taxon>
        <taxon>Agaricomycetes</taxon>
        <taxon>Polyporales</taxon>
        <taxon>Phanerochaetaceae</taxon>
        <taxon>Phanerochaete</taxon>
    </lineage>
</organism>
<evidence type="ECO:0000256" key="2">
    <source>
        <dbReference type="SAM" id="Phobius"/>
    </source>
</evidence>
<evidence type="ECO:0000313" key="4">
    <source>
        <dbReference type="Proteomes" id="UP000703269"/>
    </source>
</evidence>
<feature type="compositionally biased region" description="Low complexity" evidence="1">
    <location>
        <begin position="401"/>
        <end position="414"/>
    </location>
</feature>
<feature type="compositionally biased region" description="Polar residues" evidence="1">
    <location>
        <begin position="460"/>
        <end position="470"/>
    </location>
</feature>
<feature type="region of interest" description="Disordered" evidence="1">
    <location>
        <begin position="381"/>
        <end position="481"/>
    </location>
</feature>
<gene>
    <name evidence="3" type="ORF">PsYK624_035160</name>
</gene>
<keyword evidence="2" id="KW-0812">Transmembrane</keyword>
<sequence length="481" mass="50874">MPVYNITIDDASPLIQYDGWWADTSHGDPSYVDYYDQTFHATETTGGTAGLTFNGSAVYLFGANRFNHDGYTVTVDDQDTTGNGYSASALFQQILFNQTGLSLSQEHQISLSNTPAPAVNAYVDLDYVIITAGDGDASTQSQDIVWDDSMAQYSSGWDDSPNGLESNYFHGTMHRTSVANAYASLTFEGNAVGVYGTTSVDHGFFNVSLDGSPPIKLNGTMIPTDQRTPRYQNLLYWAGGLSSGSHTVTITNIDTNNLSLDLDKFVVSRWSQSGSGSSVFAPSSTGDLGAATTTTGLQDSGSSGRSHHIATGAIAGSVVAGIVIAALIALELGLCLRRRHHRRYRSEPTSAHIFNSLLGDGGIVVGLIEPFTSIIRAGSSSHERKPFGQTSPVANPNLHGATSTSAPTSSTAAPRYIPHIDLDQQGTPATAPSPGAEIELEPVWLPAENPHQDFPPPSYAQATAAGSSSRGPLPLPVPPSR</sequence>
<evidence type="ECO:0000256" key="1">
    <source>
        <dbReference type="SAM" id="MobiDB-lite"/>
    </source>
</evidence>
<reference evidence="3 4" key="1">
    <citation type="submission" date="2021-08" db="EMBL/GenBank/DDBJ databases">
        <title>Draft Genome Sequence of Phanerochaete sordida strain YK-624.</title>
        <authorList>
            <person name="Mori T."/>
            <person name="Dohra H."/>
            <person name="Suzuki T."/>
            <person name="Kawagishi H."/>
            <person name="Hirai H."/>
        </authorList>
    </citation>
    <scope>NUCLEOTIDE SEQUENCE [LARGE SCALE GENOMIC DNA]</scope>
    <source>
        <strain evidence="3 4">YK-624</strain>
    </source>
</reference>
<dbReference type="AlphaFoldDB" id="A0A9P3LAY0"/>
<keyword evidence="2" id="KW-0472">Membrane</keyword>
<dbReference type="Proteomes" id="UP000703269">
    <property type="component" value="Unassembled WGS sequence"/>
</dbReference>